<evidence type="ECO:0000313" key="4">
    <source>
        <dbReference type="EMBL" id="ESK92490.1"/>
    </source>
</evidence>
<gene>
    <name evidence="4" type="ORF">Moror_4466</name>
</gene>
<proteinExistence type="predicted"/>
<organism evidence="4 5">
    <name type="scientific">Moniliophthora roreri (strain MCA 2997)</name>
    <name type="common">Cocoa frosty pod rot fungus</name>
    <name type="synonym">Crinipellis roreri</name>
    <dbReference type="NCBI Taxonomy" id="1381753"/>
    <lineage>
        <taxon>Eukaryota</taxon>
        <taxon>Fungi</taxon>
        <taxon>Dikarya</taxon>
        <taxon>Basidiomycota</taxon>
        <taxon>Agaricomycotina</taxon>
        <taxon>Agaricomycetes</taxon>
        <taxon>Agaricomycetidae</taxon>
        <taxon>Agaricales</taxon>
        <taxon>Marasmiineae</taxon>
        <taxon>Marasmiaceae</taxon>
        <taxon>Moniliophthora</taxon>
    </lineage>
</organism>
<dbReference type="OrthoDB" id="3437960at2759"/>
<dbReference type="KEGG" id="mrr:Moror_4466"/>
<feature type="domain" description="C2H2-type" evidence="3">
    <location>
        <begin position="113"/>
        <end position="142"/>
    </location>
</feature>
<keyword evidence="5" id="KW-1185">Reference proteome</keyword>
<evidence type="ECO:0000259" key="3">
    <source>
        <dbReference type="PROSITE" id="PS50157"/>
    </source>
</evidence>
<reference evidence="4 5" key="1">
    <citation type="journal article" date="2014" name="BMC Genomics">
        <title>Genome and secretome analysis of the hemibiotrophic fungal pathogen, Moniliophthora roreri, which causes frosty pod rot disease of cacao: mechanisms of the biotrophic and necrotrophic phases.</title>
        <authorList>
            <person name="Meinhardt L.W."/>
            <person name="Costa G.G.L."/>
            <person name="Thomazella D.P.T."/>
            <person name="Teixeira P.J.P.L."/>
            <person name="Carazzolle M.F."/>
            <person name="Schuster S.C."/>
            <person name="Carlson J.E."/>
            <person name="Guiltinan M.J."/>
            <person name="Mieczkowski P."/>
            <person name="Farmer A."/>
            <person name="Ramaraj T."/>
            <person name="Crozier J."/>
            <person name="Davis R.E."/>
            <person name="Shao J."/>
            <person name="Melnick R.L."/>
            <person name="Pereira G.A.G."/>
            <person name="Bailey B.A."/>
        </authorList>
    </citation>
    <scope>NUCLEOTIDE SEQUENCE [LARGE SCALE GENOMIC DNA]</scope>
    <source>
        <strain evidence="4 5">MCA 2997</strain>
    </source>
</reference>
<keyword evidence="1" id="KW-0863">Zinc-finger</keyword>
<evidence type="ECO:0000256" key="2">
    <source>
        <dbReference type="SAM" id="MobiDB-lite"/>
    </source>
</evidence>
<dbReference type="Gene3D" id="3.30.160.60">
    <property type="entry name" value="Classic Zinc Finger"/>
    <property type="match status" value="1"/>
</dbReference>
<evidence type="ECO:0000256" key="1">
    <source>
        <dbReference type="PROSITE-ProRule" id="PRU00042"/>
    </source>
</evidence>
<dbReference type="HOGENOM" id="CLU_1555665_0_0_1"/>
<accession>V2XIZ3</accession>
<keyword evidence="1" id="KW-0862">Zinc</keyword>
<keyword evidence="1" id="KW-0479">Metal-binding</keyword>
<evidence type="ECO:0000313" key="5">
    <source>
        <dbReference type="Proteomes" id="UP000017559"/>
    </source>
</evidence>
<dbReference type="InterPro" id="IPR036236">
    <property type="entry name" value="Znf_C2H2_sf"/>
</dbReference>
<dbReference type="Proteomes" id="UP000017559">
    <property type="component" value="Unassembled WGS sequence"/>
</dbReference>
<name>V2XIZ3_MONRO</name>
<dbReference type="GO" id="GO:0008270">
    <property type="term" value="F:zinc ion binding"/>
    <property type="evidence" value="ECO:0007669"/>
    <property type="project" value="UniProtKB-KW"/>
</dbReference>
<feature type="region of interest" description="Disordered" evidence="2">
    <location>
        <begin position="16"/>
        <end position="47"/>
    </location>
</feature>
<sequence length="172" mass="18840">MSYLLALSDSVAAPPTIDVPSQDSASSSFEDGAKNTQPQTSISTFNSCDDTQQHWDIILKSSALMSHAQIAISPSVFSLAPVLSFPKVLQNLRVAKDKVIQVSIKRWKVEAKYICNMKGCGQTFTAQHNLKNYRNSHLDARPYGCPRCGKSFVTTSNCKCHGKRCRVPGSIS</sequence>
<dbReference type="AlphaFoldDB" id="V2XIZ3"/>
<dbReference type="InterPro" id="IPR013087">
    <property type="entry name" value="Znf_C2H2_type"/>
</dbReference>
<comment type="caution">
    <text evidence="4">The sequence shown here is derived from an EMBL/GenBank/DDBJ whole genome shotgun (WGS) entry which is preliminary data.</text>
</comment>
<dbReference type="SUPFAM" id="SSF57667">
    <property type="entry name" value="beta-beta-alpha zinc fingers"/>
    <property type="match status" value="1"/>
</dbReference>
<protein>
    <recommendedName>
        <fullName evidence="3">C2H2-type domain-containing protein</fullName>
    </recommendedName>
</protein>
<dbReference type="EMBL" id="AWSO01000282">
    <property type="protein sequence ID" value="ESK92490.1"/>
    <property type="molecule type" value="Genomic_DNA"/>
</dbReference>
<dbReference type="PROSITE" id="PS50157">
    <property type="entry name" value="ZINC_FINGER_C2H2_2"/>
    <property type="match status" value="1"/>
</dbReference>
<feature type="compositionally biased region" description="Polar residues" evidence="2">
    <location>
        <begin position="19"/>
        <end position="47"/>
    </location>
</feature>